<feature type="chain" id="PRO_5033706560" evidence="4">
    <location>
        <begin position="20"/>
        <end position="215"/>
    </location>
</feature>
<dbReference type="GO" id="GO:0008083">
    <property type="term" value="F:growth factor activity"/>
    <property type="evidence" value="ECO:0007669"/>
    <property type="project" value="UniProtKB-KW"/>
</dbReference>
<dbReference type="Pfam" id="PF00019">
    <property type="entry name" value="TGF_beta"/>
    <property type="match status" value="1"/>
</dbReference>
<comment type="subcellular location">
    <subcellularLocation>
        <location evidence="1">Secreted</location>
    </subcellularLocation>
</comment>
<evidence type="ECO:0000256" key="1">
    <source>
        <dbReference type="ARBA" id="ARBA00004613"/>
    </source>
</evidence>
<gene>
    <name evidence="6" type="primary">gsdf</name>
    <name evidence="7" type="synonym">gsdfX</name>
</gene>
<evidence type="ECO:0000256" key="2">
    <source>
        <dbReference type="ARBA" id="ARBA00022525"/>
    </source>
</evidence>
<reference evidence="7" key="2">
    <citation type="submission" date="2020-08" db="EMBL/GenBank/DDBJ databases">
        <title>Gonadal soma-derived factor (gsdf) mRNAs in sablefish (Anoplopoma fimbria).</title>
        <authorList>
            <person name="Hayman E.S."/>
            <person name="Luckenbach J.A."/>
        </authorList>
    </citation>
    <scope>NUCLEOTIDE SEQUENCE</scope>
</reference>
<organism evidence="6">
    <name type="scientific">Anoplopoma fimbria</name>
    <name type="common">Sablefish</name>
    <dbReference type="NCBI Taxonomy" id="229290"/>
    <lineage>
        <taxon>Eukaryota</taxon>
        <taxon>Metazoa</taxon>
        <taxon>Chordata</taxon>
        <taxon>Craniata</taxon>
        <taxon>Vertebrata</taxon>
        <taxon>Euteleostomi</taxon>
        <taxon>Actinopterygii</taxon>
        <taxon>Neopterygii</taxon>
        <taxon>Teleostei</taxon>
        <taxon>Neoteleostei</taxon>
        <taxon>Acanthomorphata</taxon>
        <taxon>Eupercaria</taxon>
        <taxon>Perciformes</taxon>
        <taxon>Cottioidei</taxon>
        <taxon>Anoplopomatales</taxon>
        <taxon>Anoplopomatidae</taxon>
        <taxon>Anoplopoma</taxon>
    </lineage>
</organism>
<dbReference type="EMBL" id="KC623942">
    <property type="protein sequence ID" value="AGR33990.1"/>
    <property type="molecule type" value="Genomic_DNA"/>
</dbReference>
<accession>S5LSF5</accession>
<dbReference type="PROSITE" id="PS51362">
    <property type="entry name" value="TGF_BETA_2"/>
    <property type="match status" value="1"/>
</dbReference>
<feature type="domain" description="TGF-beta family profile" evidence="5">
    <location>
        <begin position="93"/>
        <end position="205"/>
    </location>
</feature>
<comment type="similarity">
    <text evidence="3">Belongs to the TGF-beta family.</text>
</comment>
<evidence type="ECO:0000256" key="4">
    <source>
        <dbReference type="SAM" id="SignalP"/>
    </source>
</evidence>
<sequence length="215" mass="23164">MSFTFVVTTMLLSSSVVNTFVLQSSKEEPTASANSPVSNPRCQGGSLQFTRKSLLGALNLQTEPQLRAGGLDGIREHWRTTFSTITHRAMDTAVPAASGYSVSPNVGNSTGLRCCSMATEISMTDLGWDNWIIHPASLTIVQCALCNPKVNTGQCPSPHANVQDAESQVPCCEPISQEMVPVLYMDEFSNLVISSVHLTRSCGCDRGNLQPPSRE</sequence>
<reference evidence="6" key="1">
    <citation type="journal article" date="2013" name="BMC Genomics">
        <title>Genomics of sablefish (Anoplopoma fimbria): expressed genes, mitochondrial phylogeny, linkage map and identification of a putative sex gene.</title>
        <authorList>
            <person name="Rondeau E.B."/>
            <person name="Messmer A.M."/>
            <person name="Sanderson D.S."/>
            <person name="Jantzen S.G."/>
            <person name="von Schalburg K.R."/>
            <person name="Minkley D.R."/>
            <person name="Leong J.S."/>
            <person name="Macdonald G.M."/>
            <person name="Davidsen A.E."/>
            <person name="Parker W.A."/>
            <person name="Mazzola R.S."/>
            <person name="Campbell B."/>
            <person name="Koop B.F."/>
        </authorList>
    </citation>
    <scope>NUCLEOTIDE SEQUENCE</scope>
</reference>
<dbReference type="GO" id="GO:0005576">
    <property type="term" value="C:extracellular region"/>
    <property type="evidence" value="ECO:0007669"/>
    <property type="project" value="UniProtKB-SubCell"/>
</dbReference>
<name>S5LSF5_ANOFI</name>
<dbReference type="InterPro" id="IPR001839">
    <property type="entry name" value="TGF-b_C"/>
</dbReference>
<dbReference type="AlphaFoldDB" id="S5LSF5"/>
<evidence type="ECO:0000256" key="3">
    <source>
        <dbReference type="RuleBase" id="RU000354"/>
    </source>
</evidence>
<dbReference type="SUPFAM" id="SSF57501">
    <property type="entry name" value="Cystine-knot cytokines"/>
    <property type="match status" value="1"/>
</dbReference>
<proteinExistence type="evidence at transcript level"/>
<evidence type="ECO:0000313" key="7">
    <source>
        <dbReference type="EMBL" id="QWC92931.1"/>
    </source>
</evidence>
<keyword evidence="2" id="KW-0964">Secreted</keyword>
<protein>
    <submittedName>
        <fullName evidence="6 7">Gonadal soma-derived factor</fullName>
    </submittedName>
</protein>
<dbReference type="EMBL" id="MT900065">
    <property type="protein sequence ID" value="QWC92931.1"/>
    <property type="molecule type" value="mRNA"/>
</dbReference>
<dbReference type="CDD" id="cd19379">
    <property type="entry name" value="TGF_beta_GSDF"/>
    <property type="match status" value="1"/>
</dbReference>
<evidence type="ECO:0000313" key="6">
    <source>
        <dbReference type="EMBL" id="AGR33990.1"/>
    </source>
</evidence>
<feature type="signal peptide" evidence="4">
    <location>
        <begin position="1"/>
        <end position="19"/>
    </location>
</feature>
<dbReference type="SMART" id="SM00204">
    <property type="entry name" value="TGFB"/>
    <property type="match status" value="1"/>
</dbReference>
<evidence type="ECO:0000259" key="5">
    <source>
        <dbReference type="PROSITE" id="PS51362"/>
    </source>
</evidence>
<dbReference type="InterPro" id="IPR029034">
    <property type="entry name" value="Cystine-knot_cytokine"/>
</dbReference>
<keyword evidence="3" id="KW-0339">Growth factor</keyword>
<dbReference type="Gene3D" id="2.10.90.10">
    <property type="entry name" value="Cystine-knot cytokines"/>
    <property type="match status" value="1"/>
</dbReference>
<keyword evidence="4" id="KW-0732">Signal</keyword>